<dbReference type="Pfam" id="PF04205">
    <property type="entry name" value="FMN_bind"/>
    <property type="match status" value="1"/>
</dbReference>
<dbReference type="Proteomes" id="UP001524478">
    <property type="component" value="Unassembled WGS sequence"/>
</dbReference>
<evidence type="ECO:0000259" key="2">
    <source>
        <dbReference type="SMART" id="SM00900"/>
    </source>
</evidence>
<name>A0ABT1S692_9FIRM</name>
<keyword evidence="1" id="KW-0472">Membrane</keyword>
<keyword evidence="1" id="KW-1133">Transmembrane helix</keyword>
<keyword evidence="1" id="KW-0812">Transmembrane</keyword>
<feature type="domain" description="FMN-binding" evidence="2">
    <location>
        <begin position="58"/>
        <end position="129"/>
    </location>
</feature>
<feature type="transmembrane region" description="Helical" evidence="1">
    <location>
        <begin position="7"/>
        <end position="26"/>
    </location>
</feature>
<dbReference type="InterPro" id="IPR007329">
    <property type="entry name" value="FMN-bd"/>
</dbReference>
<gene>
    <name evidence="3" type="ORF">NE686_02665</name>
</gene>
<evidence type="ECO:0000256" key="1">
    <source>
        <dbReference type="SAM" id="Phobius"/>
    </source>
</evidence>
<dbReference type="Gene3D" id="3.90.1010.20">
    <property type="match status" value="1"/>
</dbReference>
<reference evidence="3 4" key="1">
    <citation type="submission" date="2022-06" db="EMBL/GenBank/DDBJ databases">
        <title>Isolation of gut microbiota from human fecal samples.</title>
        <authorList>
            <person name="Pamer E.G."/>
            <person name="Barat B."/>
            <person name="Waligurski E."/>
            <person name="Medina S."/>
            <person name="Paddock L."/>
            <person name="Mostad J."/>
        </authorList>
    </citation>
    <scope>NUCLEOTIDE SEQUENCE [LARGE SCALE GENOMIC DNA]</scope>
    <source>
        <strain evidence="3 4">DFI.7.95</strain>
    </source>
</reference>
<keyword evidence="4" id="KW-1185">Reference proteome</keyword>
<accession>A0ABT1S692</accession>
<comment type="caution">
    <text evidence="3">The sequence shown here is derived from an EMBL/GenBank/DDBJ whole genome shotgun (WGS) entry which is preliminary data.</text>
</comment>
<sequence length="129" mass="14388">MKTILKRLLSVIFICILVFVSGIFYISRGLNDGKDIAINGIDISNLSDGIYNGKYKAGRWTNELNVTVKDHKIIKIDIEDDVTFSMPSVSHDLFNKVITVQNTTVDVISEATVTSKAYLKSIENAFNNN</sequence>
<proteinExistence type="predicted"/>
<dbReference type="SMART" id="SM00900">
    <property type="entry name" value="FMN_bind"/>
    <property type="match status" value="1"/>
</dbReference>
<evidence type="ECO:0000313" key="4">
    <source>
        <dbReference type="Proteomes" id="UP001524478"/>
    </source>
</evidence>
<evidence type="ECO:0000313" key="3">
    <source>
        <dbReference type="EMBL" id="MCQ4921976.1"/>
    </source>
</evidence>
<dbReference type="RefSeq" id="WP_256310326.1">
    <property type="nucleotide sequence ID" value="NZ_JANGAC010000002.1"/>
</dbReference>
<dbReference type="EMBL" id="JANGAC010000002">
    <property type="protein sequence ID" value="MCQ4921976.1"/>
    <property type="molecule type" value="Genomic_DNA"/>
</dbReference>
<protein>
    <submittedName>
        <fullName evidence="3">FMN-binding protein</fullName>
    </submittedName>
</protein>
<organism evidence="3 4">
    <name type="scientific">Tissierella carlieri</name>
    <dbReference type="NCBI Taxonomy" id="689904"/>
    <lineage>
        <taxon>Bacteria</taxon>
        <taxon>Bacillati</taxon>
        <taxon>Bacillota</taxon>
        <taxon>Tissierellia</taxon>
        <taxon>Tissierellales</taxon>
        <taxon>Tissierellaceae</taxon>
        <taxon>Tissierella</taxon>
    </lineage>
</organism>